<evidence type="ECO:0000313" key="2">
    <source>
        <dbReference type="EMBL" id="MDQ0181386.1"/>
    </source>
</evidence>
<protein>
    <submittedName>
        <fullName evidence="1">Uncharacterized protein</fullName>
    </submittedName>
</protein>
<sequence>MPKQYKLKGASLDAIREKAEQQYGPGARIVAAEKVTNPGIAGLFAANRYEATIEVPAAGSSQLASNSCRSDGPERQQLRVSWEGPAGGEAQLAGEAHALQGPAIAALLEQADAAEMDLHRPEAAVSTASPDFAGMLEQLGKEFQAPVSGPQGLLTALPAAAVGHGVPVAVPVPLTGSGNLIILLGLGDDALGPALEVSIAEGGSDVRTAGALTAFGHLHVAGRQGATAARAQAVLTGQTVLVAYGLGRQGETVTHAADIAALAADQLWLVVDAGRKAEDTAAWVRALSAALAAERVTLDALAVFGASETGSPETVNGLGLPIGWVDGKPARVAVLGKVD</sequence>
<evidence type="ECO:0000313" key="1">
    <source>
        <dbReference type="EMBL" id="MDP9906556.1"/>
    </source>
</evidence>
<organism evidence="1 4">
    <name type="scientific">Arthrobacter bambusae</name>
    <dbReference type="NCBI Taxonomy" id="1338426"/>
    <lineage>
        <taxon>Bacteria</taxon>
        <taxon>Bacillati</taxon>
        <taxon>Actinomycetota</taxon>
        <taxon>Actinomycetes</taxon>
        <taxon>Micrococcales</taxon>
        <taxon>Micrococcaceae</taxon>
        <taxon>Arthrobacter</taxon>
    </lineage>
</organism>
<dbReference type="EMBL" id="JAUSRG010000012">
    <property type="protein sequence ID" value="MDP9906556.1"/>
    <property type="molecule type" value="Genomic_DNA"/>
</dbReference>
<accession>A0AAW8DKQ4</accession>
<dbReference type="Proteomes" id="UP001230951">
    <property type="component" value="Unassembled WGS sequence"/>
</dbReference>
<proteinExistence type="predicted"/>
<comment type="caution">
    <text evidence="1">The sequence shown here is derived from an EMBL/GenBank/DDBJ whole genome shotgun (WGS) entry which is preliminary data.</text>
</comment>
<dbReference type="EMBL" id="JAUSTF010000006">
    <property type="protein sequence ID" value="MDQ0181386.1"/>
    <property type="molecule type" value="Genomic_DNA"/>
</dbReference>
<dbReference type="RefSeq" id="WP_306963029.1">
    <property type="nucleotide sequence ID" value="NZ_JAUSRG010000012.1"/>
</dbReference>
<dbReference type="AlphaFoldDB" id="A0AAW8DKQ4"/>
<gene>
    <name evidence="1" type="ORF">J2S90_003540</name>
    <name evidence="2" type="ORF">J2S93_002824</name>
</gene>
<evidence type="ECO:0000313" key="4">
    <source>
        <dbReference type="Proteomes" id="UP001242995"/>
    </source>
</evidence>
<reference evidence="1 3" key="1">
    <citation type="submission" date="2023-07" db="EMBL/GenBank/DDBJ databases">
        <title>Sorghum-associated microbial communities from plants grown in Nebraska, USA.</title>
        <authorList>
            <person name="Schachtman D."/>
        </authorList>
    </citation>
    <scope>NUCLEOTIDE SEQUENCE</scope>
    <source>
        <strain evidence="1">DS1006</strain>
        <strain evidence="2 3">DS1016</strain>
    </source>
</reference>
<keyword evidence="3" id="KW-1185">Reference proteome</keyword>
<name>A0AAW8DKQ4_9MICC</name>
<dbReference type="Proteomes" id="UP001242995">
    <property type="component" value="Unassembled WGS sequence"/>
</dbReference>
<evidence type="ECO:0000313" key="3">
    <source>
        <dbReference type="Proteomes" id="UP001230951"/>
    </source>
</evidence>